<evidence type="ECO:0000256" key="4">
    <source>
        <dbReference type="ARBA" id="ARBA00022729"/>
    </source>
</evidence>
<dbReference type="InterPro" id="IPR031825">
    <property type="entry name" value="RXLR"/>
</dbReference>
<comment type="function">
    <text evidence="5">Effector that suppresses plant defense responses during pathogen infection.</text>
</comment>
<feature type="signal peptide" evidence="5">
    <location>
        <begin position="1"/>
        <end position="23"/>
    </location>
</feature>
<comment type="domain">
    <text evidence="5">The RxLR-dEER motif acts to carry the protein into the host cell cytoplasm through binding to cell surface phosphatidylinositol-3-phosphate.</text>
</comment>
<evidence type="ECO:0000256" key="3">
    <source>
        <dbReference type="ARBA" id="ARBA00022525"/>
    </source>
</evidence>
<gene>
    <name evidence="7" type="primary">PaRXLR42</name>
</gene>
<dbReference type="GO" id="GO:0005576">
    <property type="term" value="C:extracellular region"/>
    <property type="evidence" value="ECO:0007669"/>
    <property type="project" value="UniProtKB-SubCell"/>
</dbReference>
<accession>A0A7G4WI31</accession>
<evidence type="ECO:0000256" key="6">
    <source>
        <dbReference type="SAM" id="MobiDB-lite"/>
    </source>
</evidence>
<reference evidence="7" key="1">
    <citation type="journal article" date="2020" name="Mol. Plant">
        <title>Functional analysis of RXLR effectors from the New Zealand kauri dieback pathogen Phytophthora agathidicida.</title>
        <authorList>
            <person name="Guo Y."/>
            <person name="Dupont P.Y."/>
            <person name="Mesarich C.H."/>
            <person name="Yang B."/>
            <person name="McDougal R.L."/>
            <person name="Panda P."/>
            <person name="Dijkwel P."/>
            <person name="Studholme D.J."/>
            <person name="Sambles C."/>
            <person name="Win J."/>
            <person name="Wang Y."/>
            <person name="Williams N.M."/>
            <person name="Bradshaw R.E."/>
        </authorList>
    </citation>
    <scope>NUCLEOTIDE SEQUENCE</scope>
    <source>
        <strain evidence="7">3770</strain>
    </source>
</reference>
<proteinExistence type="inferred from homology"/>
<evidence type="ECO:0000256" key="5">
    <source>
        <dbReference type="RuleBase" id="RU367124"/>
    </source>
</evidence>
<dbReference type="EMBL" id="MT503142">
    <property type="protein sequence ID" value="QMU24866.1"/>
    <property type="molecule type" value="Genomic_DNA"/>
</dbReference>
<keyword evidence="3 5" id="KW-0964">Secreted</keyword>
<evidence type="ECO:0000256" key="1">
    <source>
        <dbReference type="ARBA" id="ARBA00004613"/>
    </source>
</evidence>
<comment type="similarity">
    <text evidence="2 5">Belongs to the RxLR effector family.</text>
</comment>
<dbReference type="Pfam" id="PF16810">
    <property type="entry name" value="RXLR"/>
    <property type="match status" value="1"/>
</dbReference>
<protein>
    <recommendedName>
        <fullName evidence="5">RxLR effector protein</fullName>
    </recommendedName>
</protein>
<feature type="chain" id="PRO_5029038671" description="RxLR effector protein" evidence="5">
    <location>
        <begin position="24"/>
        <end position="149"/>
    </location>
</feature>
<name>A0A7G4WI31_9STRA</name>
<feature type="region of interest" description="Disordered" evidence="6">
    <location>
        <begin position="58"/>
        <end position="77"/>
    </location>
</feature>
<comment type="subcellular location">
    <subcellularLocation>
        <location evidence="1 5">Secreted</location>
    </subcellularLocation>
</comment>
<dbReference type="AlphaFoldDB" id="A0A7G4WI31"/>
<evidence type="ECO:0000256" key="2">
    <source>
        <dbReference type="ARBA" id="ARBA00010400"/>
    </source>
</evidence>
<keyword evidence="4 5" id="KW-0732">Signal</keyword>
<evidence type="ECO:0000313" key="7">
    <source>
        <dbReference type="EMBL" id="QMU24866.1"/>
    </source>
</evidence>
<organism evidence="7">
    <name type="scientific">Phytophthora agathidicida</name>
    <dbReference type="NCBI Taxonomy" id="1642459"/>
    <lineage>
        <taxon>Eukaryota</taxon>
        <taxon>Sar</taxon>
        <taxon>Stramenopiles</taxon>
        <taxon>Oomycota</taxon>
        <taxon>Peronosporomycetes</taxon>
        <taxon>Peronosporales</taxon>
        <taxon>Peronosporaceae</taxon>
        <taxon>Phytophthora</taxon>
    </lineage>
</organism>
<sequence>MRLGYLLLMTIGGLVACSDSVIAVSDSKMSKIISPDQTIEDELSGGFHVNRDDKRALRARDDDDAASGKGVDDEEERDMIISTVERPKYRRWFHAGMTPYDVKTVLGLTGVRRLWKPIKRREYDGYVVYYEEHCRKPKYKAFCRAHADK</sequence>
<dbReference type="PROSITE" id="PS51257">
    <property type="entry name" value="PROKAR_LIPOPROTEIN"/>
    <property type="match status" value="1"/>
</dbReference>